<evidence type="ECO:0000313" key="3">
    <source>
        <dbReference type="EMBL" id="AHI52981.1"/>
    </source>
</evidence>
<keyword evidence="2" id="KW-0812">Transmembrane</keyword>
<dbReference type="RefSeq" id="WP_025363216.1">
    <property type="nucleotide sequence ID" value="NZ_CP006681.1"/>
</dbReference>
<keyword evidence="2" id="KW-0472">Membrane</keyword>
<evidence type="ECO:0000313" key="4">
    <source>
        <dbReference type="Proteomes" id="UP000019267"/>
    </source>
</evidence>
<name>W6A7M2_9MOLU</name>
<keyword evidence="4" id="KW-1185">Reference proteome</keyword>
<dbReference type="AlphaFoldDB" id="W6A7M2"/>
<organism evidence="3 4">
    <name type="scientific">Spiroplasma culicicola AES-1</name>
    <dbReference type="NCBI Taxonomy" id="1276246"/>
    <lineage>
        <taxon>Bacteria</taxon>
        <taxon>Bacillati</taxon>
        <taxon>Mycoplasmatota</taxon>
        <taxon>Mollicutes</taxon>
        <taxon>Entomoplasmatales</taxon>
        <taxon>Spiroplasmataceae</taxon>
        <taxon>Spiroplasma</taxon>
    </lineage>
</organism>
<gene>
    <name evidence="3" type="ORF">SCULI_v1c06400</name>
</gene>
<dbReference type="OrthoDB" id="399923at2"/>
<protein>
    <submittedName>
        <fullName evidence="3">Uncharacterized protein</fullName>
    </submittedName>
</protein>
<sequence length="1003" mass="110828">MKKLLSLISSISIVIPTSGVLLAMSPSNSYLVDDISITNEYVKTNNLKVNKSNANYIYSINSATTVNNLNLNETSYIYGNRDESSIYIMTKDENNEYVEKEFITLDRAPKQVYVYNNYLHIIVGDGSNGTNNYYANASDLLNSWVNKGTPLTVADFSINPDWSLLEIWDLYVSTNVNFALYGYQDNFYLTNLDEKGLLVSSQYFKPTTFYIDNKDFSESINIAMSDNQSSIGLVKTDTAGETKAITSEGTIPVQAANNKTPVITTYISKVISGQTPTVKNYMFDNDRIVEIDIFATKSGNVIEKGTAITFTDGAKVKSAAETIDPKTGNPAIYTVTDKGVYLLVSTSSEHLIPTDTNTYTVERLSNESNTLSSTAIRVAGNSISSYNYSTRTIEQVVKKADLSALSQEKIALDEAILAQGSTNREVVQEHIVNKIIEVATSKNILDQIALISTTDLYNLIDIDDAIANLTPNDSYNNWYKSKTYTLGKTNPYITSADVLFSSNTKLEFLKTNTIEYTKAIQAGIINDQTTIQMIVDDLNNQLQAKDKNLEIVVPNSIEVQKGQEINFDVKPIDGLNVDSSLTSSIKVEFTNVQTPLDLTVIAQEIQKLSPLSVNGELTTEDSVAKYETYLNNAIKGITNIEQTTVKLTDTQVNAQNGTWTANVLLSETGMETNFQKFTIQFSDIAKAKSQMTGSWAEGSDGSKFVVGQTMQYNISNWQDVGTISVSESKNFTTNVANGVISVTATAAASETLKVSATDASNTINLKVTSYLGELDYGSETSFSLNEGKTKTFKLNNAAVFSDFKVDSQNTDNIEVTVDKNGTIKVKALKFEEEGKTYSFTINATNSMDQTKSQTFSVELLAKAPFPIWAIILLAILGGAIVLGGLGFLIWFLVVRIIIPAKNNKKRKHRSRTAQITADKNAVAKGKVTKIAKINHDKGLERSGLFERELEYNLDKMNDPDYEKKYVWVQDEGTEDNSPVLNNWNTDEQQTKDELKKGKNTKKK</sequence>
<dbReference type="STRING" id="1276246.SCULI_v1c06400"/>
<accession>W6A7M2</accession>
<feature type="region of interest" description="Disordered" evidence="1">
    <location>
        <begin position="972"/>
        <end position="1003"/>
    </location>
</feature>
<dbReference type="HOGENOM" id="CLU_299144_0_0_14"/>
<dbReference type="PATRIC" id="fig|1276246.3.peg.639"/>
<dbReference type="Proteomes" id="UP000019267">
    <property type="component" value="Chromosome"/>
</dbReference>
<feature type="compositionally biased region" description="Polar residues" evidence="1">
    <location>
        <begin position="975"/>
        <end position="987"/>
    </location>
</feature>
<dbReference type="KEGG" id="scq:SCULI_v1c06400"/>
<dbReference type="EMBL" id="CP006681">
    <property type="protein sequence ID" value="AHI52981.1"/>
    <property type="molecule type" value="Genomic_DNA"/>
</dbReference>
<feature type="transmembrane region" description="Helical" evidence="2">
    <location>
        <begin position="865"/>
        <end position="898"/>
    </location>
</feature>
<proteinExistence type="predicted"/>
<evidence type="ECO:0000256" key="2">
    <source>
        <dbReference type="SAM" id="Phobius"/>
    </source>
</evidence>
<evidence type="ECO:0000256" key="1">
    <source>
        <dbReference type="SAM" id="MobiDB-lite"/>
    </source>
</evidence>
<keyword evidence="2" id="KW-1133">Transmembrane helix</keyword>
<reference evidence="3 4" key="1">
    <citation type="journal article" date="2014" name="Genome Biol. Evol.">
        <title>Molecular evolution of the substrate utilization strategies and putative virulence factors in mosquito-associated Spiroplasma species.</title>
        <authorList>
            <person name="Chang T.H."/>
            <person name="Lo W.S."/>
            <person name="Ku C."/>
            <person name="Chen L.L."/>
            <person name="Kuo C.H."/>
        </authorList>
    </citation>
    <scope>NUCLEOTIDE SEQUENCE [LARGE SCALE GENOMIC DNA]</scope>
    <source>
        <strain evidence="3">AES-1</strain>
    </source>
</reference>